<dbReference type="GO" id="GO:0043165">
    <property type="term" value="P:Gram-negative-bacterium-type cell outer membrane assembly"/>
    <property type="evidence" value="ECO:0007669"/>
    <property type="project" value="UniProtKB-UniRule"/>
</dbReference>
<accession>A0A845QDW0</accession>
<keyword evidence="3 4" id="KW-0998">Cell outer membrane</keyword>
<reference evidence="6 7" key="1">
    <citation type="journal article" date="2016" name="Int. J. Syst. Evol. Microbiol.">
        <title>Pyruvatibacter mobilis gen. nov., sp. nov., a marine bacterium from the culture broth of Picochlorum sp. 122.</title>
        <authorList>
            <person name="Wang G."/>
            <person name="Tang M."/>
            <person name="Wu H."/>
            <person name="Dai S."/>
            <person name="Li T."/>
            <person name="Chen C."/>
            <person name="He H."/>
            <person name="Fan J."/>
            <person name="Xiang W."/>
            <person name="Li X."/>
        </authorList>
    </citation>
    <scope>NUCLEOTIDE SEQUENCE [LARGE SCALE GENOMIC DNA]</scope>
    <source>
        <strain evidence="6 7">GYP-11</strain>
    </source>
</reference>
<dbReference type="HAMAP" id="MF_00922">
    <property type="entry name" value="OM_assembly_BamD"/>
    <property type="match status" value="1"/>
</dbReference>
<dbReference type="GO" id="GO:0051205">
    <property type="term" value="P:protein insertion into membrane"/>
    <property type="evidence" value="ECO:0007669"/>
    <property type="project" value="UniProtKB-UniRule"/>
</dbReference>
<keyword evidence="1 4" id="KW-0732">Signal</keyword>
<dbReference type="NCBIfam" id="TIGR03302">
    <property type="entry name" value="OM_YfiO"/>
    <property type="match status" value="1"/>
</dbReference>
<evidence type="ECO:0000259" key="5">
    <source>
        <dbReference type="Pfam" id="PF13525"/>
    </source>
</evidence>
<feature type="signal peptide" evidence="4">
    <location>
        <begin position="1"/>
        <end position="23"/>
    </location>
</feature>
<keyword evidence="7" id="KW-1185">Reference proteome</keyword>
<protein>
    <recommendedName>
        <fullName evidence="4">Outer membrane protein assembly factor BamD</fullName>
    </recommendedName>
</protein>
<proteinExistence type="inferred from homology"/>
<dbReference type="Proteomes" id="UP000470384">
    <property type="component" value="Unassembled WGS sequence"/>
</dbReference>
<gene>
    <name evidence="4 6" type="primary">bamD</name>
    <name evidence="6" type="ORF">GTQ45_12780</name>
</gene>
<dbReference type="RefSeq" id="WP_160588666.1">
    <property type="nucleotide sequence ID" value="NZ_BMHN01000001.1"/>
</dbReference>
<dbReference type="Gene3D" id="1.25.40.10">
    <property type="entry name" value="Tetratricopeptide repeat domain"/>
    <property type="match status" value="1"/>
</dbReference>
<dbReference type="InterPro" id="IPR017689">
    <property type="entry name" value="BamD"/>
</dbReference>
<name>A0A845QDW0_9HYPH</name>
<evidence type="ECO:0000313" key="7">
    <source>
        <dbReference type="Proteomes" id="UP000470384"/>
    </source>
</evidence>
<evidence type="ECO:0000313" key="6">
    <source>
        <dbReference type="EMBL" id="NBG96609.1"/>
    </source>
</evidence>
<dbReference type="SUPFAM" id="SSF48452">
    <property type="entry name" value="TPR-like"/>
    <property type="match status" value="2"/>
</dbReference>
<sequence precursor="true">MLHFQFPAALVRSAALAAALVLAACSGDDADELEYVETPVEELYNNAVNELEDGNYRAAVPLFDEVERQHPYSVWARRAILMGAFCQYQVNEYDSAIIGAQRFIALHPGNPDVGYAYYLVALSFYEQITDVARDQRTTERALRALEEVVRRFPDSEYARDARLKVDLTYDHLAGKEMHIGRWYLNRGQYVAAINRFRTVITRYQTTTHTAEALHRLSEAYMALGVQHEAQTAAAVLGYNYPGSEWYEYSYALLANDGLQPFEDEGSWISRAWQSVF</sequence>
<dbReference type="Pfam" id="PF13525">
    <property type="entry name" value="YfiO"/>
    <property type="match status" value="1"/>
</dbReference>
<dbReference type="InterPro" id="IPR011990">
    <property type="entry name" value="TPR-like_helical_dom_sf"/>
</dbReference>
<evidence type="ECO:0000256" key="2">
    <source>
        <dbReference type="ARBA" id="ARBA00023136"/>
    </source>
</evidence>
<organism evidence="6 7">
    <name type="scientific">Pyruvatibacter mobilis</name>
    <dbReference type="NCBI Taxonomy" id="1712261"/>
    <lineage>
        <taxon>Bacteria</taxon>
        <taxon>Pseudomonadati</taxon>
        <taxon>Pseudomonadota</taxon>
        <taxon>Alphaproteobacteria</taxon>
        <taxon>Hyphomicrobiales</taxon>
        <taxon>Parvibaculaceae</taxon>
        <taxon>Pyruvatibacter</taxon>
    </lineage>
</organism>
<feature type="domain" description="Outer membrane lipoprotein BamD-like" evidence="5">
    <location>
        <begin position="38"/>
        <end position="233"/>
    </location>
</feature>
<comment type="subcellular location">
    <subcellularLocation>
        <location evidence="4">Cell outer membrane</location>
    </subcellularLocation>
</comment>
<dbReference type="GO" id="GO:0009279">
    <property type="term" value="C:cell outer membrane"/>
    <property type="evidence" value="ECO:0007669"/>
    <property type="project" value="UniProtKB-SubCell"/>
</dbReference>
<comment type="caution">
    <text evidence="6">The sequence shown here is derived from an EMBL/GenBank/DDBJ whole genome shotgun (WGS) entry which is preliminary data.</text>
</comment>
<dbReference type="AlphaFoldDB" id="A0A845QDW0"/>
<evidence type="ECO:0000256" key="3">
    <source>
        <dbReference type="ARBA" id="ARBA00023237"/>
    </source>
</evidence>
<dbReference type="InterPro" id="IPR039565">
    <property type="entry name" value="BamD-like"/>
</dbReference>
<comment type="function">
    <text evidence="4">Part of the outer membrane protein assembly complex, which is involved in assembly and insertion of beta-barrel proteins into the outer membrane.</text>
</comment>
<keyword evidence="2 4" id="KW-0472">Membrane</keyword>
<dbReference type="GeneID" id="300654026"/>
<feature type="chain" id="PRO_5033184575" description="Outer membrane protein assembly factor BamD" evidence="4">
    <location>
        <begin position="24"/>
        <end position="276"/>
    </location>
</feature>
<evidence type="ECO:0000256" key="1">
    <source>
        <dbReference type="ARBA" id="ARBA00022729"/>
    </source>
</evidence>
<evidence type="ECO:0000256" key="4">
    <source>
        <dbReference type="HAMAP-Rule" id="MF_00922"/>
    </source>
</evidence>
<dbReference type="EMBL" id="WXYQ01000010">
    <property type="protein sequence ID" value="NBG96609.1"/>
    <property type="molecule type" value="Genomic_DNA"/>
</dbReference>
<dbReference type="CDD" id="cd15830">
    <property type="entry name" value="BamD"/>
    <property type="match status" value="1"/>
</dbReference>
<comment type="similarity">
    <text evidence="4">Belongs to the BamD family.</text>
</comment>
<comment type="subunit">
    <text evidence="4">Part of the Bam complex.</text>
</comment>
<dbReference type="OrthoDB" id="9804044at2"/>